<keyword evidence="7" id="KW-0234">DNA repair</keyword>
<dbReference type="InterPro" id="IPR008332">
    <property type="entry name" value="MethylG_MeTrfase_N"/>
</dbReference>
<comment type="catalytic activity">
    <reaction evidence="8">
        <text>a 6-O-methyl-2'-deoxyguanosine in DNA + L-cysteinyl-[protein] = S-methyl-L-cysteinyl-[protein] + a 2'-deoxyguanosine in DNA</text>
        <dbReference type="Rhea" id="RHEA:24000"/>
        <dbReference type="Rhea" id="RHEA-COMP:10131"/>
        <dbReference type="Rhea" id="RHEA-COMP:10132"/>
        <dbReference type="Rhea" id="RHEA-COMP:11367"/>
        <dbReference type="Rhea" id="RHEA-COMP:11368"/>
        <dbReference type="ChEBI" id="CHEBI:29950"/>
        <dbReference type="ChEBI" id="CHEBI:82612"/>
        <dbReference type="ChEBI" id="CHEBI:85445"/>
        <dbReference type="ChEBI" id="CHEBI:85448"/>
        <dbReference type="EC" id="2.1.1.63"/>
    </reaction>
</comment>
<protein>
    <recommendedName>
        <fullName evidence="3">methylated-DNA--[protein]-cysteine S-methyltransferase</fullName>
        <ecNumber evidence="3">2.1.1.63</ecNumber>
    </recommendedName>
</protein>
<dbReference type="InterPro" id="IPR036631">
    <property type="entry name" value="MGMT_N_sf"/>
</dbReference>
<dbReference type="PANTHER" id="PTHR10815:SF5">
    <property type="entry name" value="METHYLATED-DNA--PROTEIN-CYSTEINE METHYLTRANSFERASE"/>
    <property type="match status" value="1"/>
</dbReference>
<evidence type="ECO:0000256" key="4">
    <source>
        <dbReference type="ARBA" id="ARBA00022603"/>
    </source>
</evidence>
<keyword evidence="6" id="KW-0227">DNA damage</keyword>
<evidence type="ECO:0000256" key="3">
    <source>
        <dbReference type="ARBA" id="ARBA00011918"/>
    </source>
</evidence>
<dbReference type="STRING" id="563176.SAMN04488090_1300"/>
<dbReference type="PANTHER" id="PTHR10815">
    <property type="entry name" value="METHYLATED-DNA--PROTEIN-CYSTEINE METHYLTRANSFERASE"/>
    <property type="match status" value="1"/>
</dbReference>
<evidence type="ECO:0000256" key="1">
    <source>
        <dbReference type="ARBA" id="ARBA00001286"/>
    </source>
</evidence>
<evidence type="ECO:0000256" key="8">
    <source>
        <dbReference type="ARBA" id="ARBA00049348"/>
    </source>
</evidence>
<feature type="domain" description="Methylated-DNA-[protein]-cysteine S-methyltransferase DNA binding" evidence="9">
    <location>
        <begin position="72"/>
        <end position="151"/>
    </location>
</feature>
<dbReference type="CDD" id="cd06445">
    <property type="entry name" value="ATase"/>
    <property type="match status" value="1"/>
</dbReference>
<evidence type="ECO:0000313" key="12">
    <source>
        <dbReference type="Proteomes" id="UP000198901"/>
    </source>
</evidence>
<organism evidence="11 12">
    <name type="scientific">Siphonobacter aquaeclarae</name>
    <dbReference type="NCBI Taxonomy" id="563176"/>
    <lineage>
        <taxon>Bacteria</taxon>
        <taxon>Pseudomonadati</taxon>
        <taxon>Bacteroidota</taxon>
        <taxon>Cytophagia</taxon>
        <taxon>Cytophagales</taxon>
        <taxon>Cytophagaceae</taxon>
        <taxon>Siphonobacter</taxon>
    </lineage>
</organism>
<dbReference type="Proteomes" id="UP000198901">
    <property type="component" value="Unassembled WGS sequence"/>
</dbReference>
<evidence type="ECO:0000256" key="7">
    <source>
        <dbReference type="ARBA" id="ARBA00023204"/>
    </source>
</evidence>
<dbReference type="FunFam" id="1.10.10.10:FF:000214">
    <property type="entry name" value="Methylated-DNA--protein-cysteine methyltransferase"/>
    <property type="match status" value="1"/>
</dbReference>
<dbReference type="GO" id="GO:0006281">
    <property type="term" value="P:DNA repair"/>
    <property type="evidence" value="ECO:0007669"/>
    <property type="project" value="UniProtKB-KW"/>
</dbReference>
<feature type="domain" description="Methylguanine DNA methyltransferase ribonuclease-like" evidence="10">
    <location>
        <begin position="6"/>
        <end position="68"/>
    </location>
</feature>
<comment type="similarity">
    <text evidence="2">Belongs to the MGMT family.</text>
</comment>
<dbReference type="AlphaFoldDB" id="A0A1G9L7P2"/>
<evidence type="ECO:0000313" key="11">
    <source>
        <dbReference type="EMBL" id="SDL57826.1"/>
    </source>
</evidence>
<dbReference type="EMBL" id="FNGS01000002">
    <property type="protein sequence ID" value="SDL57826.1"/>
    <property type="molecule type" value="Genomic_DNA"/>
</dbReference>
<dbReference type="InterPro" id="IPR001497">
    <property type="entry name" value="MethylDNA_cys_MeTrfase_AS"/>
</dbReference>
<accession>A0A1G9L7P2</accession>
<dbReference type="Pfam" id="PF02870">
    <property type="entry name" value="Methyltransf_1N"/>
    <property type="match status" value="1"/>
</dbReference>
<evidence type="ECO:0000259" key="10">
    <source>
        <dbReference type="Pfam" id="PF02870"/>
    </source>
</evidence>
<dbReference type="SUPFAM" id="SSF53155">
    <property type="entry name" value="Methylated DNA-protein cysteine methyltransferase domain"/>
    <property type="match status" value="1"/>
</dbReference>
<evidence type="ECO:0000256" key="2">
    <source>
        <dbReference type="ARBA" id="ARBA00008711"/>
    </source>
</evidence>
<dbReference type="NCBIfam" id="TIGR00589">
    <property type="entry name" value="ogt"/>
    <property type="match status" value="1"/>
</dbReference>
<evidence type="ECO:0000259" key="9">
    <source>
        <dbReference type="Pfam" id="PF01035"/>
    </source>
</evidence>
<dbReference type="GO" id="GO:0003908">
    <property type="term" value="F:methylated-DNA-[protein]-cysteine S-methyltransferase activity"/>
    <property type="evidence" value="ECO:0007669"/>
    <property type="project" value="UniProtKB-EC"/>
</dbReference>
<dbReference type="OrthoDB" id="9802228at2"/>
<sequence length="162" mass="18603">METPPYVSYYESPLGWMELRATSEKLTSSRFVSERGKQVFHPLLGDVQFQLNEYFAGKRKAFDLPLSLEGTAFQQKVWQQLRNLPYAGTISYIALARETGDEKATRAVAAANAKNHIALIVPCHRVIGSDGRPVGYAWEIWRKRWLLQHEQRYSGVGQLWLF</sequence>
<dbReference type="SUPFAM" id="SSF46767">
    <property type="entry name" value="Methylated DNA-protein cysteine methyltransferase, C-terminal domain"/>
    <property type="match status" value="1"/>
</dbReference>
<dbReference type="GO" id="GO:0032259">
    <property type="term" value="P:methylation"/>
    <property type="evidence" value="ECO:0007669"/>
    <property type="project" value="UniProtKB-KW"/>
</dbReference>
<dbReference type="InterPro" id="IPR036388">
    <property type="entry name" value="WH-like_DNA-bd_sf"/>
</dbReference>
<keyword evidence="4 11" id="KW-0489">Methyltransferase</keyword>
<dbReference type="EC" id="2.1.1.63" evidence="3"/>
<evidence type="ECO:0000256" key="5">
    <source>
        <dbReference type="ARBA" id="ARBA00022679"/>
    </source>
</evidence>
<dbReference type="Gene3D" id="3.30.160.70">
    <property type="entry name" value="Methylated DNA-protein cysteine methyltransferase domain"/>
    <property type="match status" value="1"/>
</dbReference>
<evidence type="ECO:0000256" key="6">
    <source>
        <dbReference type="ARBA" id="ARBA00022763"/>
    </source>
</evidence>
<dbReference type="Pfam" id="PF01035">
    <property type="entry name" value="DNA_binding_1"/>
    <property type="match status" value="1"/>
</dbReference>
<comment type="catalytic activity">
    <reaction evidence="1">
        <text>a 4-O-methyl-thymidine in DNA + L-cysteinyl-[protein] = a thymidine in DNA + S-methyl-L-cysteinyl-[protein]</text>
        <dbReference type="Rhea" id="RHEA:53428"/>
        <dbReference type="Rhea" id="RHEA-COMP:10131"/>
        <dbReference type="Rhea" id="RHEA-COMP:10132"/>
        <dbReference type="Rhea" id="RHEA-COMP:13555"/>
        <dbReference type="Rhea" id="RHEA-COMP:13556"/>
        <dbReference type="ChEBI" id="CHEBI:29950"/>
        <dbReference type="ChEBI" id="CHEBI:82612"/>
        <dbReference type="ChEBI" id="CHEBI:137386"/>
        <dbReference type="ChEBI" id="CHEBI:137387"/>
        <dbReference type="EC" id="2.1.1.63"/>
    </reaction>
</comment>
<gene>
    <name evidence="11" type="ORF">SAMN04488090_1300</name>
</gene>
<dbReference type="RefSeq" id="WP_093199270.1">
    <property type="nucleotide sequence ID" value="NZ_FNGS01000002.1"/>
</dbReference>
<proteinExistence type="inferred from homology"/>
<reference evidence="11 12" key="1">
    <citation type="submission" date="2016-10" db="EMBL/GenBank/DDBJ databases">
        <authorList>
            <person name="de Groot N.N."/>
        </authorList>
    </citation>
    <scope>NUCLEOTIDE SEQUENCE [LARGE SCALE GENOMIC DNA]</scope>
    <source>
        <strain evidence="11 12">DSM 21668</strain>
    </source>
</reference>
<dbReference type="PROSITE" id="PS00374">
    <property type="entry name" value="MGMT"/>
    <property type="match status" value="1"/>
</dbReference>
<dbReference type="Gene3D" id="1.10.10.10">
    <property type="entry name" value="Winged helix-like DNA-binding domain superfamily/Winged helix DNA-binding domain"/>
    <property type="match status" value="1"/>
</dbReference>
<keyword evidence="12" id="KW-1185">Reference proteome</keyword>
<dbReference type="InterPro" id="IPR014048">
    <property type="entry name" value="MethylDNA_cys_MeTrfase_DNA-bd"/>
</dbReference>
<name>A0A1G9L7P2_9BACT</name>
<dbReference type="InterPro" id="IPR036217">
    <property type="entry name" value="MethylDNA_cys_MeTrfase_DNAb"/>
</dbReference>
<keyword evidence="5 11" id="KW-0808">Transferase</keyword>